<feature type="region of interest" description="Disordered" evidence="1">
    <location>
        <begin position="48"/>
        <end position="75"/>
    </location>
</feature>
<proteinExistence type="predicted"/>
<dbReference type="PROSITE" id="PS51257">
    <property type="entry name" value="PROKAR_LIPOPROTEIN"/>
    <property type="match status" value="1"/>
</dbReference>
<dbReference type="InterPro" id="IPR036909">
    <property type="entry name" value="Cyt_c-like_dom_sf"/>
</dbReference>
<feature type="compositionally biased region" description="Low complexity" evidence="1">
    <location>
        <begin position="467"/>
        <end position="476"/>
    </location>
</feature>
<gene>
    <name evidence="2" type="ORF">DI536_08735</name>
</gene>
<evidence type="ECO:0000256" key="1">
    <source>
        <dbReference type="SAM" id="MobiDB-lite"/>
    </source>
</evidence>
<protein>
    <recommendedName>
        <fullName evidence="4">Cytochrome c domain-containing protein</fullName>
    </recommendedName>
</protein>
<evidence type="ECO:0008006" key="4">
    <source>
        <dbReference type="Google" id="ProtNLM"/>
    </source>
</evidence>
<dbReference type="GO" id="GO:0020037">
    <property type="term" value="F:heme binding"/>
    <property type="evidence" value="ECO:0007669"/>
    <property type="project" value="InterPro"/>
</dbReference>
<evidence type="ECO:0000313" key="3">
    <source>
        <dbReference type="Proteomes" id="UP000249061"/>
    </source>
</evidence>
<sequence>MEEARRMKPFLLGVVLVASACGSMQKPDAGAPSTEADASVFFPPDTSIDAGSDAGQQAPDAGHAPRRWPTTPSLTHDVDRSLTAVLERTELEGACAALRAGATDATTRLRCGKWMFFYETFGTVGVPSPLLDFNQKFYAGYFGRGFEKLGFVADPASDAGMPVGLAPTTGKLGSVETRAFTCASCHFGKMPDGRYAVGYGNLQLDYGRFITTIGAPLSLGFNAADPGVHPQLRQELAPHVATAKASSSYSIEAGLVGLQLLGAGNDAQLTVEEQERFLSLNTGTMDFLTKPLIEDGVWTVSRILPLWNLPDAEQRARAGMAHERLAWNGGVPTLENFLEGFVVIGASAADWPTERLAPLADYVRTLRTPPLEAQPDAGAVEAGAQLFVSRGCRGCHDGPSGESAPMPFADVGTDDAYATIYNAPPDGGPCCGLGGDASYVTRGVKAPRLTGLAWQTRFLTTARSRRSSSCSASSRGPRWHCRRRPRSGTSRRAAP</sequence>
<dbReference type="Proteomes" id="UP000249061">
    <property type="component" value="Unassembled WGS sequence"/>
</dbReference>
<organism evidence="2 3">
    <name type="scientific">Archangium gephyra</name>
    <dbReference type="NCBI Taxonomy" id="48"/>
    <lineage>
        <taxon>Bacteria</taxon>
        <taxon>Pseudomonadati</taxon>
        <taxon>Myxococcota</taxon>
        <taxon>Myxococcia</taxon>
        <taxon>Myxococcales</taxon>
        <taxon>Cystobacterineae</taxon>
        <taxon>Archangiaceae</taxon>
        <taxon>Archangium</taxon>
    </lineage>
</organism>
<dbReference type="EMBL" id="QFQP01000005">
    <property type="protein sequence ID" value="PZR15525.1"/>
    <property type="molecule type" value="Genomic_DNA"/>
</dbReference>
<feature type="region of interest" description="Disordered" evidence="1">
    <location>
        <begin position="463"/>
        <end position="495"/>
    </location>
</feature>
<feature type="compositionally biased region" description="Basic residues" evidence="1">
    <location>
        <begin position="477"/>
        <end position="486"/>
    </location>
</feature>
<reference evidence="2 3" key="1">
    <citation type="submission" date="2017-08" db="EMBL/GenBank/DDBJ databases">
        <title>Infants hospitalized years apart are colonized by the same room-sourced microbial strains.</title>
        <authorList>
            <person name="Brooks B."/>
            <person name="Olm M.R."/>
            <person name="Firek B.A."/>
            <person name="Baker R."/>
            <person name="Thomas B.C."/>
            <person name="Morowitz M.J."/>
            <person name="Banfield J.F."/>
        </authorList>
    </citation>
    <scope>NUCLEOTIDE SEQUENCE [LARGE SCALE GENOMIC DNA]</scope>
    <source>
        <strain evidence="2">S2_003_000_R2_14</strain>
    </source>
</reference>
<accession>A0A2W5TVY5</accession>
<name>A0A2W5TVY5_9BACT</name>
<evidence type="ECO:0000313" key="2">
    <source>
        <dbReference type="EMBL" id="PZR15525.1"/>
    </source>
</evidence>
<dbReference type="AlphaFoldDB" id="A0A2W5TVY5"/>
<comment type="caution">
    <text evidence="2">The sequence shown here is derived from an EMBL/GenBank/DDBJ whole genome shotgun (WGS) entry which is preliminary data.</text>
</comment>
<dbReference type="SUPFAM" id="SSF46626">
    <property type="entry name" value="Cytochrome c"/>
    <property type="match status" value="1"/>
</dbReference>
<dbReference type="GO" id="GO:0009055">
    <property type="term" value="F:electron transfer activity"/>
    <property type="evidence" value="ECO:0007669"/>
    <property type="project" value="InterPro"/>
</dbReference>